<protein>
    <submittedName>
        <fullName evidence="1">DUF1273 family protein</fullName>
    </submittedName>
</protein>
<keyword evidence="2" id="KW-1185">Reference proteome</keyword>
<accession>A0A3E2XQW4</accession>
<dbReference type="PANTHER" id="PTHR38440">
    <property type="entry name" value="UPF0398 PROTEIN YPSA"/>
    <property type="match status" value="1"/>
</dbReference>
<name>A0A3E2XQW4_9FIRM</name>
<dbReference type="InterPro" id="IPR010697">
    <property type="entry name" value="YspA"/>
</dbReference>
<dbReference type="EMBL" id="QVFD01000001">
    <property type="protein sequence ID" value="RGC51243.1"/>
    <property type="molecule type" value="Genomic_DNA"/>
</dbReference>
<proteinExistence type="predicted"/>
<dbReference type="RefSeq" id="WP_006861307.1">
    <property type="nucleotide sequence ID" value="NZ_QVFD01000001.1"/>
</dbReference>
<dbReference type="AlphaFoldDB" id="A0A3E2XQW4"/>
<reference evidence="1 2" key="1">
    <citation type="submission" date="2018-08" db="EMBL/GenBank/DDBJ databases">
        <title>A genome reference for cultivated species of the human gut microbiota.</title>
        <authorList>
            <person name="Zou Y."/>
            <person name="Xue W."/>
            <person name="Luo G."/>
        </authorList>
    </citation>
    <scope>NUCLEOTIDE SEQUENCE [LARGE SCALE GENOMIC DNA]</scope>
    <source>
        <strain evidence="1 2">AM28-39</strain>
    </source>
</reference>
<comment type="caution">
    <text evidence="1">The sequence shown here is derived from an EMBL/GenBank/DDBJ whole genome shotgun (WGS) entry which is preliminary data.</text>
</comment>
<organism evidence="1 2">
    <name type="scientific">Coprococcus catus</name>
    <dbReference type="NCBI Taxonomy" id="116085"/>
    <lineage>
        <taxon>Bacteria</taxon>
        <taxon>Bacillati</taxon>
        <taxon>Bacillota</taxon>
        <taxon>Clostridia</taxon>
        <taxon>Lachnospirales</taxon>
        <taxon>Lachnospiraceae</taxon>
        <taxon>Coprococcus</taxon>
    </lineage>
</organism>
<dbReference type="Gene3D" id="3.40.50.450">
    <property type="match status" value="1"/>
</dbReference>
<gene>
    <name evidence="1" type="ORF">DW747_01765</name>
</gene>
<dbReference type="Proteomes" id="UP000261231">
    <property type="component" value="Unassembled WGS sequence"/>
</dbReference>
<dbReference type="SUPFAM" id="SSF102405">
    <property type="entry name" value="MCP/YpsA-like"/>
    <property type="match status" value="1"/>
</dbReference>
<dbReference type="Pfam" id="PF06908">
    <property type="entry name" value="YpsA"/>
    <property type="match status" value="1"/>
</dbReference>
<evidence type="ECO:0000313" key="2">
    <source>
        <dbReference type="Proteomes" id="UP000261231"/>
    </source>
</evidence>
<sequence length="169" mass="19265">MEGKTCCVTGHRDLPQKEINHVKTALRREIDSAVADGFTRFMSGFADGVDQYFAEIVLEKKKTNPALELIAVIPYQKRLDSLMAKGRTYEMLEACADVVVMQEEYHPSVYSHRNRYMVEHSDRVIAVYDGREKGGTVRTIRFAHQMKKVLREIPVGEIVLPGQPIAKRK</sequence>
<evidence type="ECO:0000313" key="1">
    <source>
        <dbReference type="EMBL" id="RGC51243.1"/>
    </source>
</evidence>
<dbReference type="PANTHER" id="PTHR38440:SF1">
    <property type="entry name" value="UPF0398 PROTEIN SPR0331"/>
    <property type="match status" value="1"/>
</dbReference>
<dbReference type="OrthoDB" id="1795759at2"/>